<evidence type="ECO:0000313" key="4">
    <source>
        <dbReference type="Proteomes" id="UP000050911"/>
    </source>
</evidence>
<evidence type="ECO:0000256" key="1">
    <source>
        <dbReference type="SAM" id="Phobius"/>
    </source>
</evidence>
<feature type="transmembrane region" description="Helical" evidence="1">
    <location>
        <begin position="56"/>
        <end position="83"/>
    </location>
</feature>
<evidence type="ECO:0000313" key="3">
    <source>
        <dbReference type="EMBL" id="KRK48918.1"/>
    </source>
</evidence>
<feature type="domain" description="Phosphatidic acid phosphatase type 2/haloperoxidase" evidence="2">
    <location>
        <begin position="86"/>
        <end position="200"/>
    </location>
</feature>
<dbReference type="InterPro" id="IPR036938">
    <property type="entry name" value="PAP2/HPO_sf"/>
</dbReference>
<name>A0A0R1HR51_9LACO</name>
<dbReference type="InterPro" id="IPR000326">
    <property type="entry name" value="PAP2/HPO"/>
</dbReference>
<feature type="transmembrane region" description="Helical" evidence="1">
    <location>
        <begin position="130"/>
        <end position="150"/>
    </location>
</feature>
<dbReference type="SUPFAM" id="SSF48317">
    <property type="entry name" value="Acid phosphatase/Vanadium-dependent haloperoxidase"/>
    <property type="match status" value="1"/>
</dbReference>
<dbReference type="Proteomes" id="UP000050911">
    <property type="component" value="Unassembled WGS sequence"/>
</dbReference>
<dbReference type="STRING" id="1302272.FC96_GL001239"/>
<dbReference type="CDD" id="cd03392">
    <property type="entry name" value="PAP2_like_2"/>
    <property type="match status" value="1"/>
</dbReference>
<keyword evidence="1" id="KW-1133">Transmembrane helix</keyword>
<proteinExistence type="predicted"/>
<dbReference type="Gene3D" id="1.20.144.10">
    <property type="entry name" value="Phosphatidic acid phosphatase type 2/haloperoxidase"/>
    <property type="match status" value="2"/>
</dbReference>
<dbReference type="Pfam" id="PF01569">
    <property type="entry name" value="PAP2"/>
    <property type="match status" value="1"/>
</dbReference>
<dbReference type="AlphaFoldDB" id="A0A0R1HR51"/>
<accession>A0A0R1HR51</accession>
<comment type="caution">
    <text evidence="3">The sequence shown here is derived from an EMBL/GenBank/DDBJ whole genome shotgun (WGS) entry which is preliminary data.</text>
</comment>
<dbReference type="EMBL" id="AZCX01000002">
    <property type="protein sequence ID" value="KRK48918.1"/>
    <property type="molecule type" value="Genomic_DNA"/>
</dbReference>
<sequence>MMIVSERDRPFRLLLSGGLFVFLAIAVMQGSSLLLVVDDLGIQLAQKTQTGLKDGLFHLITTLASPTLDIVWVLVLAFFLWGFKYKIPALWAIGVMISGDVVAFIVKHLVGRARPIGHLAADDGFSFPSGHVFGMFLLVAMIWLLVLPRVKKYWQLILLRAILMIWVLLVAFSRVYMGAHFPSDTVAAMLLGYAWIQVCEYLYVSLAPRLKQVSFVKNSII</sequence>
<keyword evidence="1" id="KW-0472">Membrane</keyword>
<dbReference type="PANTHER" id="PTHR14969">
    <property type="entry name" value="SPHINGOSINE-1-PHOSPHATE PHOSPHOHYDROLASE"/>
    <property type="match status" value="1"/>
</dbReference>
<organism evidence="3 4">
    <name type="scientific">Secundilactobacillus kimchicus JCM 15530</name>
    <dbReference type="NCBI Taxonomy" id="1302272"/>
    <lineage>
        <taxon>Bacteria</taxon>
        <taxon>Bacillati</taxon>
        <taxon>Bacillota</taxon>
        <taxon>Bacilli</taxon>
        <taxon>Lactobacillales</taxon>
        <taxon>Lactobacillaceae</taxon>
        <taxon>Secundilactobacillus</taxon>
    </lineage>
</organism>
<dbReference type="PATRIC" id="fig|1302272.5.peg.1247"/>
<feature type="transmembrane region" description="Helical" evidence="1">
    <location>
        <begin position="12"/>
        <end position="36"/>
    </location>
</feature>
<evidence type="ECO:0000259" key="2">
    <source>
        <dbReference type="SMART" id="SM00014"/>
    </source>
</evidence>
<feature type="transmembrane region" description="Helical" evidence="1">
    <location>
        <begin position="185"/>
        <end position="204"/>
    </location>
</feature>
<reference evidence="3 4" key="1">
    <citation type="journal article" date="2015" name="Genome Announc.">
        <title>Expanding the biotechnology potential of lactobacilli through comparative genomics of 213 strains and associated genera.</title>
        <authorList>
            <person name="Sun Z."/>
            <person name="Harris H.M."/>
            <person name="McCann A."/>
            <person name="Guo C."/>
            <person name="Argimon S."/>
            <person name="Zhang W."/>
            <person name="Yang X."/>
            <person name="Jeffery I.B."/>
            <person name="Cooney J.C."/>
            <person name="Kagawa T.F."/>
            <person name="Liu W."/>
            <person name="Song Y."/>
            <person name="Salvetti E."/>
            <person name="Wrobel A."/>
            <person name="Rasinkangas P."/>
            <person name="Parkhill J."/>
            <person name="Rea M.C."/>
            <person name="O'Sullivan O."/>
            <person name="Ritari J."/>
            <person name="Douillard F.P."/>
            <person name="Paul Ross R."/>
            <person name="Yang R."/>
            <person name="Briner A.E."/>
            <person name="Felis G.E."/>
            <person name="de Vos W.M."/>
            <person name="Barrangou R."/>
            <person name="Klaenhammer T.R."/>
            <person name="Caufield P.W."/>
            <person name="Cui Y."/>
            <person name="Zhang H."/>
            <person name="O'Toole P.W."/>
        </authorList>
    </citation>
    <scope>NUCLEOTIDE SEQUENCE [LARGE SCALE GENOMIC DNA]</scope>
    <source>
        <strain evidence="3 4">JCM 15530</strain>
    </source>
</reference>
<feature type="transmembrane region" description="Helical" evidence="1">
    <location>
        <begin position="157"/>
        <end position="179"/>
    </location>
</feature>
<keyword evidence="1" id="KW-0812">Transmembrane</keyword>
<gene>
    <name evidence="3" type="ORF">FC96_GL001239</name>
</gene>
<feature type="transmembrane region" description="Helical" evidence="1">
    <location>
        <begin position="90"/>
        <end position="110"/>
    </location>
</feature>
<protein>
    <submittedName>
        <fullName evidence="3">Membrane-associated phospholipid phosphatase</fullName>
    </submittedName>
</protein>
<dbReference type="PANTHER" id="PTHR14969:SF13">
    <property type="entry name" value="AT30094P"/>
    <property type="match status" value="1"/>
</dbReference>
<keyword evidence="4" id="KW-1185">Reference proteome</keyword>
<dbReference type="SMART" id="SM00014">
    <property type="entry name" value="acidPPc"/>
    <property type="match status" value="1"/>
</dbReference>
<dbReference type="RefSeq" id="WP_082593250.1">
    <property type="nucleotide sequence ID" value="NZ_AZCX01000002.1"/>
</dbReference>